<dbReference type="Gene3D" id="3.40.366.10">
    <property type="entry name" value="Malonyl-Coenzyme A Acyl Carrier Protein, domain 2"/>
    <property type="match status" value="1"/>
</dbReference>
<dbReference type="Gene3D" id="1.10.1200.10">
    <property type="entry name" value="ACP-like"/>
    <property type="match status" value="1"/>
</dbReference>
<dbReference type="InterPro" id="IPR014043">
    <property type="entry name" value="Acyl_transferase_dom"/>
</dbReference>
<gene>
    <name evidence="6" type="ORF">EI168_14860</name>
</gene>
<dbReference type="InterPro" id="IPR036736">
    <property type="entry name" value="ACP-like_sf"/>
</dbReference>
<evidence type="ECO:0000259" key="4">
    <source>
        <dbReference type="PROSITE" id="PS50075"/>
    </source>
</evidence>
<dbReference type="InterPro" id="IPR009081">
    <property type="entry name" value="PP-bd_ACP"/>
</dbReference>
<dbReference type="InterPro" id="IPR020841">
    <property type="entry name" value="PKS_Beta-ketoAc_synthase_dom"/>
</dbReference>
<evidence type="ECO:0000259" key="5">
    <source>
        <dbReference type="PROSITE" id="PS52004"/>
    </source>
</evidence>
<name>A0ABR9F4H5_9GAMM</name>
<proteinExistence type="predicted"/>
<dbReference type="InterPro" id="IPR032821">
    <property type="entry name" value="PKS_assoc"/>
</dbReference>
<dbReference type="InterPro" id="IPR020806">
    <property type="entry name" value="PKS_PP-bd"/>
</dbReference>
<keyword evidence="1" id="KW-0596">Phosphopantetheine</keyword>
<dbReference type="InterPro" id="IPR016039">
    <property type="entry name" value="Thiolase-like"/>
</dbReference>
<dbReference type="Gene3D" id="3.40.47.10">
    <property type="match status" value="1"/>
</dbReference>
<keyword evidence="6" id="KW-0012">Acyltransferase</keyword>
<organism evidence="6 7">
    <name type="scientific">Halomonas casei</name>
    <dbReference type="NCBI Taxonomy" id="2742613"/>
    <lineage>
        <taxon>Bacteria</taxon>
        <taxon>Pseudomonadati</taxon>
        <taxon>Pseudomonadota</taxon>
        <taxon>Gammaproteobacteria</taxon>
        <taxon>Oceanospirillales</taxon>
        <taxon>Halomonadaceae</taxon>
        <taxon>Halomonas</taxon>
    </lineage>
</organism>
<dbReference type="PROSITE" id="PS52004">
    <property type="entry name" value="KS3_2"/>
    <property type="match status" value="1"/>
</dbReference>
<protein>
    <submittedName>
        <fullName evidence="6">Acyltransferase domain-containing protein</fullName>
    </submittedName>
</protein>
<dbReference type="Pfam" id="PF00550">
    <property type="entry name" value="PP-binding"/>
    <property type="match status" value="1"/>
</dbReference>
<dbReference type="PANTHER" id="PTHR43775">
    <property type="entry name" value="FATTY ACID SYNTHASE"/>
    <property type="match status" value="1"/>
</dbReference>
<dbReference type="EMBL" id="RRZD01000016">
    <property type="protein sequence ID" value="MBE0401367.1"/>
    <property type="molecule type" value="Genomic_DNA"/>
</dbReference>
<dbReference type="SMART" id="SM00827">
    <property type="entry name" value="PKS_AT"/>
    <property type="match status" value="1"/>
</dbReference>
<dbReference type="SUPFAM" id="SSF55048">
    <property type="entry name" value="Probable ACP-binding domain of malonyl-CoA ACP transacylase"/>
    <property type="match status" value="1"/>
</dbReference>
<dbReference type="PANTHER" id="PTHR43775:SF37">
    <property type="entry name" value="SI:DKEY-61P9.11"/>
    <property type="match status" value="1"/>
</dbReference>
<evidence type="ECO:0000313" key="6">
    <source>
        <dbReference type="EMBL" id="MBE0401367.1"/>
    </source>
</evidence>
<dbReference type="Pfam" id="PF02801">
    <property type="entry name" value="Ketoacyl-synt_C"/>
    <property type="match status" value="1"/>
</dbReference>
<dbReference type="SMART" id="SM00825">
    <property type="entry name" value="PKS_KS"/>
    <property type="match status" value="1"/>
</dbReference>
<evidence type="ECO:0000256" key="3">
    <source>
        <dbReference type="ARBA" id="ARBA00022679"/>
    </source>
</evidence>
<dbReference type="Pfam" id="PF00698">
    <property type="entry name" value="Acyl_transf_1"/>
    <property type="match status" value="1"/>
</dbReference>
<accession>A0ABR9F4H5</accession>
<dbReference type="InterPro" id="IPR014031">
    <property type="entry name" value="Ketoacyl_synth_C"/>
</dbReference>
<dbReference type="Gene3D" id="3.30.70.3290">
    <property type="match status" value="1"/>
</dbReference>
<dbReference type="InterPro" id="IPR001227">
    <property type="entry name" value="Ac_transferase_dom_sf"/>
</dbReference>
<dbReference type="GO" id="GO:0016746">
    <property type="term" value="F:acyltransferase activity"/>
    <property type="evidence" value="ECO:0007669"/>
    <property type="project" value="UniProtKB-KW"/>
</dbReference>
<keyword evidence="3" id="KW-0808">Transferase</keyword>
<dbReference type="Pfam" id="PF16197">
    <property type="entry name" value="KAsynt_C_assoc"/>
    <property type="match status" value="1"/>
</dbReference>
<dbReference type="SUPFAM" id="SSF53901">
    <property type="entry name" value="Thiolase-like"/>
    <property type="match status" value="1"/>
</dbReference>
<evidence type="ECO:0000313" key="7">
    <source>
        <dbReference type="Proteomes" id="UP001645039"/>
    </source>
</evidence>
<dbReference type="CDD" id="cd00833">
    <property type="entry name" value="PKS"/>
    <property type="match status" value="1"/>
</dbReference>
<dbReference type="SMART" id="SM00823">
    <property type="entry name" value="PKS_PP"/>
    <property type="match status" value="1"/>
</dbReference>
<evidence type="ECO:0000256" key="2">
    <source>
        <dbReference type="ARBA" id="ARBA00022553"/>
    </source>
</evidence>
<dbReference type="PROSITE" id="PS50075">
    <property type="entry name" value="CARRIER"/>
    <property type="match status" value="1"/>
</dbReference>
<dbReference type="SUPFAM" id="SSF52151">
    <property type="entry name" value="FabD/lysophospholipase-like"/>
    <property type="match status" value="1"/>
</dbReference>
<dbReference type="InterPro" id="IPR016036">
    <property type="entry name" value="Malonyl_transacylase_ACP-bd"/>
</dbReference>
<dbReference type="RefSeq" id="WP_192536187.1">
    <property type="nucleotide sequence ID" value="NZ_RRZD01000016.1"/>
</dbReference>
<reference evidence="6 7" key="1">
    <citation type="submission" date="2020-07" db="EMBL/GenBank/DDBJ databases">
        <title>Halophilic bacteria isolated from french cheeses.</title>
        <authorList>
            <person name="Kothe C.I."/>
            <person name="Farah-Kraiem B."/>
            <person name="Renault P."/>
            <person name="Dridi B."/>
        </authorList>
    </citation>
    <scope>NUCLEOTIDE SEQUENCE [LARGE SCALE GENOMIC DNA]</scope>
    <source>
        <strain evidence="6 7">FME1</strain>
    </source>
</reference>
<dbReference type="InterPro" id="IPR016035">
    <property type="entry name" value="Acyl_Trfase/lysoPLipase"/>
</dbReference>
<evidence type="ECO:0000256" key="1">
    <source>
        <dbReference type="ARBA" id="ARBA00022450"/>
    </source>
</evidence>
<dbReference type="InterPro" id="IPR050091">
    <property type="entry name" value="PKS_NRPS_Biosynth_Enz"/>
</dbReference>
<feature type="domain" description="Ketosynthase family 3 (KS3)" evidence="5">
    <location>
        <begin position="1"/>
        <end position="168"/>
    </location>
</feature>
<feature type="domain" description="Carrier" evidence="4">
    <location>
        <begin position="650"/>
        <end position="725"/>
    </location>
</feature>
<dbReference type="SUPFAM" id="SSF47336">
    <property type="entry name" value="ACP-like"/>
    <property type="match status" value="1"/>
</dbReference>
<comment type="caution">
    <text evidence="6">The sequence shown here is derived from an EMBL/GenBank/DDBJ whole genome shotgun (WGS) entry which is preliminary data.</text>
</comment>
<keyword evidence="2" id="KW-0597">Phosphoprotein</keyword>
<keyword evidence="7" id="KW-1185">Reference proteome</keyword>
<sequence length="732" mass="79409">MIAGVGINNDGLSKQDFMAPGVEGQARAIRMALAQAELKPDDIDYLELHGTGTRLGDPVELSALKLAWGEVRDRKHPCRLGSVKANIGHLNACAGLAGLVKVILAIRHHTIPPMANFRSLNPYIELDNRAFEINTAQLPWPREGNSPHRAGISSFGFGGTNVHLVVEEHLSAAASMPQQKQGIDPEILFASAASPEQIKPLIESWLPYRQAHGDANISLTSLITREHLRYRTALVLRAGETPDLNALTVSRSADETRVGWVFGGQGEMLSPEMGRQLYRRYAPFRDAVDECRMLLGDEQACLIWPLHDNDWSLHRPAVLQPALFIYQYALAQLWRAVGLMPECVLGHSIGEIAAVCVAGGLTLDSALQLVRLRGLAFESIDGEQGSMLVVFSELDSMPSLEQGLVVAAHNATDVQVVAGAQAALDAFMQRCQEAGVGTYPLNVTHAFHSPMVRKAADYLVQRAPRLRGEKLTIPVYSTLSGQRLEDATDIAYWARHLLSPTLFSEALAAATAAHHLTMAIEISPHSLVSGLVRKSQLLAIPSCSQARSEHLDFLEALASAYGNGLVPEATALFPESVSKVVLPGYPFRKHSLWINRPSNAKQTQGENRAPGAIGPTPERAGGAVTAATGLSQAAPNGLDEQEEVLELNEDDSAQLLALFVSYWETYLGLPSAVPDDDFFSYGGTSLTAIQIQEAVKRDLGVSISMSEFMGSRTPRKLNEIVCERLMGETTDE</sequence>
<dbReference type="Proteomes" id="UP001645039">
    <property type="component" value="Unassembled WGS sequence"/>
</dbReference>